<accession>A0A2P2PVM3</accession>
<dbReference type="EMBL" id="GGEC01078308">
    <property type="protein sequence ID" value="MBX58792.1"/>
    <property type="molecule type" value="Transcribed_RNA"/>
</dbReference>
<name>A0A2P2PVM3_RHIMU</name>
<proteinExistence type="predicted"/>
<protein>
    <submittedName>
        <fullName evidence="1">Uncharacterized protein</fullName>
    </submittedName>
</protein>
<reference evidence="1" key="1">
    <citation type="submission" date="2018-02" db="EMBL/GenBank/DDBJ databases">
        <title>Rhizophora mucronata_Transcriptome.</title>
        <authorList>
            <person name="Meera S.P."/>
            <person name="Sreeshan A."/>
            <person name="Augustine A."/>
        </authorList>
    </citation>
    <scope>NUCLEOTIDE SEQUENCE</scope>
    <source>
        <tissue evidence="1">Leaf</tissue>
    </source>
</reference>
<dbReference type="AlphaFoldDB" id="A0A2P2PVM3"/>
<evidence type="ECO:0000313" key="1">
    <source>
        <dbReference type="EMBL" id="MBX58792.1"/>
    </source>
</evidence>
<organism evidence="1">
    <name type="scientific">Rhizophora mucronata</name>
    <name type="common">Asiatic mangrove</name>
    <dbReference type="NCBI Taxonomy" id="61149"/>
    <lineage>
        <taxon>Eukaryota</taxon>
        <taxon>Viridiplantae</taxon>
        <taxon>Streptophyta</taxon>
        <taxon>Embryophyta</taxon>
        <taxon>Tracheophyta</taxon>
        <taxon>Spermatophyta</taxon>
        <taxon>Magnoliopsida</taxon>
        <taxon>eudicotyledons</taxon>
        <taxon>Gunneridae</taxon>
        <taxon>Pentapetalae</taxon>
        <taxon>rosids</taxon>
        <taxon>fabids</taxon>
        <taxon>Malpighiales</taxon>
        <taxon>Rhizophoraceae</taxon>
        <taxon>Rhizophora</taxon>
    </lineage>
</organism>
<sequence length="34" mass="3792">MPGITDNQVAEAGSYQAYNDVLEELAFPTSIWNF</sequence>